<evidence type="ECO:0000256" key="4">
    <source>
        <dbReference type="ARBA" id="ARBA00023157"/>
    </source>
</evidence>
<dbReference type="GO" id="GO:0005886">
    <property type="term" value="C:plasma membrane"/>
    <property type="evidence" value="ECO:0007669"/>
    <property type="project" value="UniProtKB-SubCell"/>
</dbReference>
<gene>
    <name evidence="8" type="ORF">GV64_19820</name>
</gene>
<keyword evidence="9" id="KW-1185">Reference proteome</keyword>
<keyword evidence="6" id="KW-1133">Transmembrane helix</keyword>
<dbReference type="Proteomes" id="UP000027997">
    <property type="component" value="Unassembled WGS sequence"/>
</dbReference>
<dbReference type="InterPro" id="IPR004799">
    <property type="entry name" value="Periplasmic_diS_OxRdtase_DsbE"/>
</dbReference>
<comment type="subcellular location">
    <subcellularLocation>
        <location evidence="1">Cell inner membrane</location>
        <topology evidence="1">Single-pass membrane protein</topology>
        <orientation evidence="1">Periplasmic side</orientation>
    </subcellularLocation>
</comment>
<keyword evidence="6" id="KW-0472">Membrane</keyword>
<comment type="similarity">
    <text evidence="2">Belongs to the thioredoxin family. DsbE subfamily.</text>
</comment>
<evidence type="ECO:0000256" key="1">
    <source>
        <dbReference type="ARBA" id="ARBA00004383"/>
    </source>
</evidence>
<dbReference type="PANTHER" id="PTHR42852:SF6">
    <property type="entry name" value="THIOL:DISULFIDE INTERCHANGE PROTEIN DSBE"/>
    <property type="match status" value="1"/>
</dbReference>
<reference evidence="8 9" key="1">
    <citation type="submission" date="2014-06" db="EMBL/GenBank/DDBJ databases">
        <title>Whole Genome Sequences of Three Symbiotic Endozoicomonas Bacteria.</title>
        <authorList>
            <person name="Neave M.J."/>
            <person name="Apprill A."/>
            <person name="Voolstra C.R."/>
        </authorList>
    </citation>
    <scope>NUCLEOTIDE SEQUENCE [LARGE SCALE GENOMIC DNA]</scope>
    <source>
        <strain evidence="8 9">DSM 22380</strain>
    </source>
</reference>
<accession>A0A081KEU8</accession>
<dbReference type="RefSeq" id="WP_020581334.1">
    <property type="nucleotide sequence ID" value="NZ_JOJP01000001.1"/>
</dbReference>
<dbReference type="PROSITE" id="PS51352">
    <property type="entry name" value="THIOREDOXIN_2"/>
    <property type="match status" value="1"/>
</dbReference>
<comment type="caution">
    <text evidence="8">The sequence shown here is derived from an EMBL/GenBank/DDBJ whole genome shotgun (WGS) entry which is preliminary data.</text>
</comment>
<evidence type="ECO:0000256" key="3">
    <source>
        <dbReference type="ARBA" id="ARBA00022748"/>
    </source>
</evidence>
<dbReference type="GO" id="GO:0017004">
    <property type="term" value="P:cytochrome complex assembly"/>
    <property type="evidence" value="ECO:0007669"/>
    <property type="project" value="UniProtKB-KW"/>
</dbReference>
<sequence>MKRRLQLFLPLAIFLGLCLMFYVALFRDNPGELPSALLDQPLPTFELATVKNPDRTVTRESLLGEVALINVWATWCPACRVEHPYLVDLANKGIPIYGVNYKDDQPEARKWLKTLHDPYRFSINDKSGSLGIDLGVYGAPETYLIDHQGVIRYKHVGIVDANVWKNDLEPRFRHLKEKALKATANNHEEEAI</sequence>
<dbReference type="Pfam" id="PF08534">
    <property type="entry name" value="Redoxin"/>
    <property type="match status" value="1"/>
</dbReference>
<keyword evidence="3" id="KW-0201">Cytochrome c-type biogenesis</keyword>
<dbReference type="PROSITE" id="PS00194">
    <property type="entry name" value="THIOREDOXIN_1"/>
    <property type="match status" value="1"/>
</dbReference>
<evidence type="ECO:0000259" key="7">
    <source>
        <dbReference type="PROSITE" id="PS51352"/>
    </source>
</evidence>
<dbReference type="Gene3D" id="3.40.30.10">
    <property type="entry name" value="Glutaredoxin"/>
    <property type="match status" value="1"/>
</dbReference>
<keyword evidence="6" id="KW-0812">Transmembrane</keyword>
<dbReference type="EMBL" id="JOJP01000001">
    <property type="protein sequence ID" value="KEI72674.1"/>
    <property type="molecule type" value="Genomic_DNA"/>
</dbReference>
<keyword evidence="4" id="KW-1015">Disulfide bond</keyword>
<keyword evidence="5" id="KW-0676">Redox-active center</keyword>
<dbReference type="STRING" id="305900.GV64_19820"/>
<dbReference type="CDD" id="cd03010">
    <property type="entry name" value="TlpA_like_DsbE"/>
    <property type="match status" value="1"/>
</dbReference>
<dbReference type="PANTHER" id="PTHR42852">
    <property type="entry name" value="THIOL:DISULFIDE INTERCHANGE PROTEIN DSBE"/>
    <property type="match status" value="1"/>
</dbReference>
<evidence type="ECO:0000313" key="9">
    <source>
        <dbReference type="Proteomes" id="UP000027997"/>
    </source>
</evidence>
<feature type="domain" description="Thioredoxin" evidence="7">
    <location>
        <begin position="36"/>
        <end position="177"/>
    </location>
</feature>
<dbReference type="eggNOG" id="COG0526">
    <property type="taxonomic scope" value="Bacteria"/>
</dbReference>
<protein>
    <submittedName>
        <fullName evidence="8">Thiol:disulfide interchange protein</fullName>
    </submittedName>
</protein>
<feature type="transmembrane region" description="Helical" evidence="6">
    <location>
        <begin position="7"/>
        <end position="25"/>
    </location>
</feature>
<evidence type="ECO:0000256" key="2">
    <source>
        <dbReference type="ARBA" id="ARBA00007758"/>
    </source>
</evidence>
<dbReference type="InterPro" id="IPR013740">
    <property type="entry name" value="Redoxin"/>
</dbReference>
<dbReference type="GO" id="GO:0015036">
    <property type="term" value="F:disulfide oxidoreductase activity"/>
    <property type="evidence" value="ECO:0007669"/>
    <property type="project" value="InterPro"/>
</dbReference>
<evidence type="ECO:0000313" key="8">
    <source>
        <dbReference type="EMBL" id="KEI72674.1"/>
    </source>
</evidence>
<dbReference type="SUPFAM" id="SSF52833">
    <property type="entry name" value="Thioredoxin-like"/>
    <property type="match status" value="1"/>
</dbReference>
<dbReference type="AlphaFoldDB" id="A0A081KEU8"/>
<organism evidence="8 9">
    <name type="scientific">Endozoicomonas elysicola</name>
    <dbReference type="NCBI Taxonomy" id="305900"/>
    <lineage>
        <taxon>Bacteria</taxon>
        <taxon>Pseudomonadati</taxon>
        <taxon>Pseudomonadota</taxon>
        <taxon>Gammaproteobacteria</taxon>
        <taxon>Oceanospirillales</taxon>
        <taxon>Endozoicomonadaceae</taxon>
        <taxon>Endozoicomonas</taxon>
    </lineage>
</organism>
<dbReference type="InterPro" id="IPR017937">
    <property type="entry name" value="Thioredoxin_CS"/>
</dbReference>
<evidence type="ECO:0000256" key="5">
    <source>
        <dbReference type="ARBA" id="ARBA00023284"/>
    </source>
</evidence>
<dbReference type="InterPro" id="IPR036249">
    <property type="entry name" value="Thioredoxin-like_sf"/>
</dbReference>
<evidence type="ECO:0000256" key="6">
    <source>
        <dbReference type="SAM" id="Phobius"/>
    </source>
</evidence>
<proteinExistence type="inferred from homology"/>
<name>A0A081KEU8_9GAMM</name>
<dbReference type="InterPro" id="IPR013766">
    <property type="entry name" value="Thioredoxin_domain"/>
</dbReference>
<dbReference type="InterPro" id="IPR050553">
    <property type="entry name" value="Thioredoxin_ResA/DsbE_sf"/>
</dbReference>
<dbReference type="NCBIfam" id="TIGR00385">
    <property type="entry name" value="dsbE"/>
    <property type="match status" value="1"/>
</dbReference>
<dbReference type="GO" id="GO:0030288">
    <property type="term" value="C:outer membrane-bounded periplasmic space"/>
    <property type="evidence" value="ECO:0007669"/>
    <property type="project" value="InterPro"/>
</dbReference>